<organism evidence="3 4">
    <name type="scientific">Aspergillus nomiae NRRL (strain ATCC 15546 / NRRL 13137 / CBS 260.88 / M93)</name>
    <dbReference type="NCBI Taxonomy" id="1509407"/>
    <lineage>
        <taxon>Eukaryota</taxon>
        <taxon>Fungi</taxon>
        <taxon>Dikarya</taxon>
        <taxon>Ascomycota</taxon>
        <taxon>Pezizomycotina</taxon>
        <taxon>Eurotiomycetes</taxon>
        <taxon>Eurotiomycetidae</taxon>
        <taxon>Eurotiales</taxon>
        <taxon>Aspergillaceae</taxon>
        <taxon>Aspergillus</taxon>
        <taxon>Aspergillus subgen. Circumdati</taxon>
    </lineage>
</organism>
<keyword evidence="4" id="KW-1185">Reference proteome</keyword>
<keyword evidence="2" id="KW-0732">Signal</keyword>
<keyword evidence="1" id="KW-0812">Transmembrane</keyword>
<reference evidence="3 4" key="1">
    <citation type="submission" date="2014-06" db="EMBL/GenBank/DDBJ databases">
        <title>The Genome of the Aflatoxigenic Filamentous Fungus Aspergillus nomius.</title>
        <authorList>
            <person name="Moore M.G."/>
            <person name="Shannon B.M."/>
            <person name="Brian M.M."/>
        </authorList>
    </citation>
    <scope>NUCLEOTIDE SEQUENCE [LARGE SCALE GENOMIC DNA]</scope>
    <source>
        <strain evidence="3 4">NRRL 13137</strain>
    </source>
</reference>
<feature type="chain" id="PRO_5005553135" evidence="2">
    <location>
        <begin position="18"/>
        <end position="99"/>
    </location>
</feature>
<dbReference type="GeneID" id="26809564"/>
<feature type="signal peptide" evidence="2">
    <location>
        <begin position="1"/>
        <end position="17"/>
    </location>
</feature>
<dbReference type="RefSeq" id="XP_015404451.1">
    <property type="nucleotide sequence ID" value="XM_015553016.1"/>
</dbReference>
<dbReference type="EMBL" id="JNOM01000263">
    <property type="protein sequence ID" value="KNG83528.1"/>
    <property type="molecule type" value="Genomic_DNA"/>
</dbReference>
<dbReference type="OrthoDB" id="10021397at2759"/>
<protein>
    <submittedName>
        <fullName evidence="3">Uncharacterized protein</fullName>
    </submittedName>
</protein>
<dbReference type="Proteomes" id="UP000037505">
    <property type="component" value="Unassembled WGS sequence"/>
</dbReference>
<keyword evidence="1" id="KW-0472">Membrane</keyword>
<sequence length="99" mass="10705">MCARGGGLAIALSIAKAIFLNLADNRIRYDFPDLDKTEFQNLTSGSGSTLLKTLTPNQQQQVLAAIVFAISRVFIKSIASGCLCLILSLFVDRTKQKLG</sequence>
<evidence type="ECO:0000256" key="2">
    <source>
        <dbReference type="SAM" id="SignalP"/>
    </source>
</evidence>
<evidence type="ECO:0000313" key="3">
    <source>
        <dbReference type="EMBL" id="KNG83528.1"/>
    </source>
</evidence>
<gene>
    <name evidence="3" type="ORF">ANOM_007760</name>
</gene>
<accession>A0A0L1IWI6</accession>
<proteinExistence type="predicted"/>
<evidence type="ECO:0000256" key="1">
    <source>
        <dbReference type="SAM" id="Phobius"/>
    </source>
</evidence>
<feature type="transmembrane region" description="Helical" evidence="1">
    <location>
        <begin position="62"/>
        <end position="91"/>
    </location>
</feature>
<evidence type="ECO:0000313" key="4">
    <source>
        <dbReference type="Proteomes" id="UP000037505"/>
    </source>
</evidence>
<comment type="caution">
    <text evidence="3">The sequence shown here is derived from an EMBL/GenBank/DDBJ whole genome shotgun (WGS) entry which is preliminary data.</text>
</comment>
<name>A0A0L1IWI6_ASPN3</name>
<keyword evidence="1" id="KW-1133">Transmembrane helix</keyword>
<dbReference type="AlphaFoldDB" id="A0A0L1IWI6"/>